<feature type="compositionally biased region" description="Basic and acidic residues" evidence="1">
    <location>
        <begin position="112"/>
        <end position="128"/>
    </location>
</feature>
<feature type="region of interest" description="Disordered" evidence="1">
    <location>
        <begin position="83"/>
        <end position="128"/>
    </location>
</feature>
<protein>
    <submittedName>
        <fullName evidence="2">Uncharacterized protein</fullName>
    </submittedName>
</protein>
<evidence type="ECO:0000313" key="2">
    <source>
        <dbReference type="EMBL" id="CAH3023765.1"/>
    </source>
</evidence>
<gene>
    <name evidence="2" type="ORF">PEVE_00020412</name>
</gene>
<organism evidence="2 3">
    <name type="scientific">Porites evermanni</name>
    <dbReference type="NCBI Taxonomy" id="104178"/>
    <lineage>
        <taxon>Eukaryota</taxon>
        <taxon>Metazoa</taxon>
        <taxon>Cnidaria</taxon>
        <taxon>Anthozoa</taxon>
        <taxon>Hexacorallia</taxon>
        <taxon>Scleractinia</taxon>
        <taxon>Fungiina</taxon>
        <taxon>Poritidae</taxon>
        <taxon>Porites</taxon>
    </lineage>
</organism>
<evidence type="ECO:0000313" key="3">
    <source>
        <dbReference type="Proteomes" id="UP001159427"/>
    </source>
</evidence>
<sequence>MSTGTILDPSAYSSNNVRKLGSDIAKIWLFGPSQRMFFYPTKTLLLSSSRNLVFFGIRTEETEHLKNFRVPKALVVAAEKTPLNVHRREKNRSHARHAAPSQKILPNTSTAARDDHVTGSAKDLDGLF</sequence>
<evidence type="ECO:0000256" key="1">
    <source>
        <dbReference type="SAM" id="MobiDB-lite"/>
    </source>
</evidence>
<accession>A0ABN8M2F9</accession>
<name>A0ABN8M2F9_9CNID</name>
<dbReference type="EMBL" id="CALNXI010000274">
    <property type="protein sequence ID" value="CAH3023765.1"/>
    <property type="molecule type" value="Genomic_DNA"/>
</dbReference>
<comment type="caution">
    <text evidence="2">The sequence shown here is derived from an EMBL/GenBank/DDBJ whole genome shotgun (WGS) entry which is preliminary data.</text>
</comment>
<reference evidence="2 3" key="1">
    <citation type="submission" date="2022-05" db="EMBL/GenBank/DDBJ databases">
        <authorList>
            <consortium name="Genoscope - CEA"/>
            <person name="William W."/>
        </authorList>
    </citation>
    <scope>NUCLEOTIDE SEQUENCE [LARGE SCALE GENOMIC DNA]</scope>
</reference>
<feature type="compositionally biased region" description="Basic residues" evidence="1">
    <location>
        <begin position="85"/>
        <end position="97"/>
    </location>
</feature>
<keyword evidence="3" id="KW-1185">Reference proteome</keyword>
<proteinExistence type="predicted"/>
<dbReference type="Proteomes" id="UP001159427">
    <property type="component" value="Unassembled WGS sequence"/>
</dbReference>